<dbReference type="EMBL" id="JAVIJP010000007">
    <property type="protein sequence ID" value="KAL3649479.1"/>
    <property type="molecule type" value="Genomic_DNA"/>
</dbReference>
<evidence type="ECO:0000313" key="3">
    <source>
        <dbReference type="Proteomes" id="UP001632038"/>
    </source>
</evidence>
<feature type="domain" description="KIB1-4 beta-propeller" evidence="1">
    <location>
        <begin position="119"/>
        <end position="257"/>
    </location>
</feature>
<dbReference type="AlphaFoldDB" id="A0ABD3E8P2"/>
<keyword evidence="3" id="KW-1185">Reference proteome</keyword>
<organism evidence="2 3">
    <name type="scientific">Castilleja foliolosa</name>
    <dbReference type="NCBI Taxonomy" id="1961234"/>
    <lineage>
        <taxon>Eukaryota</taxon>
        <taxon>Viridiplantae</taxon>
        <taxon>Streptophyta</taxon>
        <taxon>Embryophyta</taxon>
        <taxon>Tracheophyta</taxon>
        <taxon>Spermatophyta</taxon>
        <taxon>Magnoliopsida</taxon>
        <taxon>eudicotyledons</taxon>
        <taxon>Gunneridae</taxon>
        <taxon>Pentapetalae</taxon>
        <taxon>asterids</taxon>
        <taxon>lamiids</taxon>
        <taxon>Lamiales</taxon>
        <taxon>Orobanchaceae</taxon>
        <taxon>Pedicularideae</taxon>
        <taxon>Castillejinae</taxon>
        <taxon>Castilleja</taxon>
    </lineage>
</organism>
<dbReference type="InterPro" id="IPR005174">
    <property type="entry name" value="KIB1-4_b-propeller"/>
</dbReference>
<comment type="caution">
    <text evidence="2">The sequence shown here is derived from an EMBL/GenBank/DDBJ whole genome shotgun (WGS) entry which is preliminary data.</text>
</comment>
<evidence type="ECO:0000313" key="2">
    <source>
        <dbReference type="EMBL" id="KAL3649479.1"/>
    </source>
</evidence>
<dbReference type="Proteomes" id="UP001632038">
    <property type="component" value="Unassembled WGS sequence"/>
</dbReference>
<dbReference type="Pfam" id="PF03478">
    <property type="entry name" value="Beta-prop_KIB1-4"/>
    <property type="match status" value="1"/>
</dbReference>
<dbReference type="PANTHER" id="PTHR40891">
    <property type="entry name" value="DUF295 DOMAIN-CONTAINING PROTEIN"/>
    <property type="match status" value="1"/>
</dbReference>
<name>A0ABD3E8P2_9LAMI</name>
<reference evidence="3" key="1">
    <citation type="journal article" date="2024" name="IScience">
        <title>Strigolactones Initiate the Formation of Haustorium-like Structures in Castilleja.</title>
        <authorList>
            <person name="Buerger M."/>
            <person name="Peterson D."/>
            <person name="Chory J."/>
        </authorList>
    </citation>
    <scope>NUCLEOTIDE SEQUENCE [LARGE SCALE GENOMIC DNA]</scope>
</reference>
<accession>A0ABD3E8P2</accession>
<gene>
    <name evidence="2" type="ORF">CASFOL_005882</name>
</gene>
<proteinExistence type="predicted"/>
<evidence type="ECO:0000259" key="1">
    <source>
        <dbReference type="Pfam" id="PF03478"/>
    </source>
</evidence>
<sequence length="284" mass="32867">MAVRWAKVIGPSWFSQWRFEVKHIKGKDNFLPDFLSRTQRQISTIIPIIYMLSPANPPEESLRSMIASMPQSLQEKMIDTVLIYRGLDTLHGFLKLYIHRYGLDQGPLLHLPYHPQTIYRPVDGTSHTMRIPILVRKYVIASTHGWLVLLDMFIQECCLWNPVSEDMIKLPRLQDFGYYKKSVLSKPPTEPDCHILFISDDLLLQAFCKIGDVEFVCPTQVEEVDRLIAITSFQGKIYGVMSTDYKFVTIEFVGKTMEFRPVMIDGEQTLKAPVKQKLGRVKRD</sequence>
<protein>
    <recommendedName>
        <fullName evidence="1">KIB1-4 beta-propeller domain-containing protein</fullName>
    </recommendedName>
</protein>
<dbReference type="PANTHER" id="PTHR40891:SF1">
    <property type="entry name" value="DUF295 DOMAIN-CONTAINING PROTEIN"/>
    <property type="match status" value="1"/>
</dbReference>